<dbReference type="Proteomes" id="UP000284706">
    <property type="component" value="Unassembled WGS sequence"/>
</dbReference>
<evidence type="ECO:0000313" key="2">
    <source>
        <dbReference type="EMBL" id="PPQ80018.1"/>
    </source>
</evidence>
<evidence type="ECO:0000256" key="1">
    <source>
        <dbReference type="SAM" id="MobiDB-lite"/>
    </source>
</evidence>
<reference evidence="2 3" key="1">
    <citation type="journal article" date="2018" name="Evol. Lett.">
        <title>Horizontal gene cluster transfer increased hallucinogenic mushroom diversity.</title>
        <authorList>
            <person name="Reynolds H.T."/>
            <person name="Vijayakumar V."/>
            <person name="Gluck-Thaler E."/>
            <person name="Korotkin H.B."/>
            <person name="Matheny P.B."/>
            <person name="Slot J.C."/>
        </authorList>
    </citation>
    <scope>NUCLEOTIDE SEQUENCE [LARGE SCALE GENOMIC DNA]</scope>
    <source>
        <strain evidence="2 3">SRW20</strain>
    </source>
</reference>
<proteinExistence type="predicted"/>
<feature type="compositionally biased region" description="Low complexity" evidence="1">
    <location>
        <begin position="7"/>
        <end position="18"/>
    </location>
</feature>
<keyword evidence="3" id="KW-1185">Reference proteome</keyword>
<sequence length="200" mass="22601">MLKRQRPSSPFLPSSTPFIADSSDDIVDRTSKRRRTIPPALDGSSRGWASPPQDLEDDDEDYDDDYPSYNKHSNQHVELTELNPEYKSANAILRELHVLHQHRSLFSPPDTPSHSPIVNPGSNSTYPSTTSYHPEALSPPTKPHLQSPPLNHPRPTLSHTLVPSGKDGERPLLDEVDRVTERYESMNKRELDSPDEIPDR</sequence>
<protein>
    <submittedName>
        <fullName evidence="2">Uncharacterized protein</fullName>
    </submittedName>
</protein>
<gene>
    <name evidence="2" type="ORF">CVT26_011900</name>
</gene>
<name>A0A409WND2_9AGAR</name>
<dbReference type="AlphaFoldDB" id="A0A409WND2"/>
<feature type="compositionally biased region" description="Basic and acidic residues" evidence="1">
    <location>
        <begin position="166"/>
        <end position="177"/>
    </location>
</feature>
<dbReference type="EMBL" id="NHYE01004975">
    <property type="protein sequence ID" value="PPQ80018.1"/>
    <property type="molecule type" value="Genomic_DNA"/>
</dbReference>
<feature type="compositionally biased region" description="Polar residues" evidence="1">
    <location>
        <begin position="112"/>
        <end position="132"/>
    </location>
</feature>
<dbReference type="InParanoid" id="A0A409WND2"/>
<feature type="region of interest" description="Disordered" evidence="1">
    <location>
        <begin position="104"/>
        <end position="177"/>
    </location>
</feature>
<dbReference type="OrthoDB" id="3262473at2759"/>
<feature type="compositionally biased region" description="Acidic residues" evidence="1">
    <location>
        <begin position="54"/>
        <end position="66"/>
    </location>
</feature>
<feature type="region of interest" description="Disordered" evidence="1">
    <location>
        <begin position="1"/>
        <end position="77"/>
    </location>
</feature>
<organism evidence="2 3">
    <name type="scientific">Gymnopilus dilepis</name>
    <dbReference type="NCBI Taxonomy" id="231916"/>
    <lineage>
        <taxon>Eukaryota</taxon>
        <taxon>Fungi</taxon>
        <taxon>Dikarya</taxon>
        <taxon>Basidiomycota</taxon>
        <taxon>Agaricomycotina</taxon>
        <taxon>Agaricomycetes</taxon>
        <taxon>Agaricomycetidae</taxon>
        <taxon>Agaricales</taxon>
        <taxon>Agaricineae</taxon>
        <taxon>Hymenogastraceae</taxon>
        <taxon>Gymnopilus</taxon>
    </lineage>
</organism>
<accession>A0A409WND2</accession>
<comment type="caution">
    <text evidence="2">The sequence shown here is derived from an EMBL/GenBank/DDBJ whole genome shotgun (WGS) entry which is preliminary data.</text>
</comment>
<evidence type="ECO:0000313" key="3">
    <source>
        <dbReference type="Proteomes" id="UP000284706"/>
    </source>
</evidence>